<dbReference type="AlphaFoldDB" id="A0A6G9ZAY5"/>
<name>A0A6G9ZAY5_9NOCA</name>
<protein>
    <submittedName>
        <fullName evidence="2">Uncharacterized protein</fullName>
    </submittedName>
</protein>
<feature type="transmembrane region" description="Helical" evidence="1">
    <location>
        <begin position="17"/>
        <end position="39"/>
    </location>
</feature>
<reference evidence="2 3" key="1">
    <citation type="journal article" date="2019" name="ACS Chem. Biol.">
        <title>Identification and Mobilization of a Cryptic Antibiotic Biosynthesis Gene Locus from a Human-Pathogenic Nocardia Isolate.</title>
        <authorList>
            <person name="Herisse M."/>
            <person name="Ishida K."/>
            <person name="Porter J.L."/>
            <person name="Howden B."/>
            <person name="Hertweck C."/>
            <person name="Stinear T.P."/>
            <person name="Pidot S.J."/>
        </authorList>
    </citation>
    <scope>NUCLEOTIDE SEQUENCE [LARGE SCALE GENOMIC DNA]</scope>
    <source>
        <strain evidence="2 3">AUSMDU00012715</strain>
    </source>
</reference>
<dbReference type="RefSeq" id="WP_167489937.1">
    <property type="nucleotide sequence ID" value="NZ_CP046173.1"/>
</dbReference>
<dbReference type="Proteomes" id="UP000500953">
    <property type="component" value="Chromosome"/>
</dbReference>
<dbReference type="EMBL" id="CP046173">
    <property type="protein sequence ID" value="QIS22517.1"/>
    <property type="molecule type" value="Genomic_DNA"/>
</dbReference>
<sequence length="77" mass="8000">MVFERGVLIEALAPRGWLVLAGVAIAVAVFIALLVLLLVSGSDFHQPAGSQPVTPGSCYPFCTDGNTPVTPPPPGWN</sequence>
<accession>A0A6G9ZAY5</accession>
<gene>
    <name evidence="2" type="ORF">F6W96_33470</name>
</gene>
<keyword evidence="1" id="KW-0812">Transmembrane</keyword>
<evidence type="ECO:0000313" key="3">
    <source>
        <dbReference type="Proteomes" id="UP000500953"/>
    </source>
</evidence>
<evidence type="ECO:0000313" key="2">
    <source>
        <dbReference type="EMBL" id="QIS22517.1"/>
    </source>
</evidence>
<keyword evidence="1" id="KW-0472">Membrane</keyword>
<organism evidence="2 3">
    <name type="scientific">Nocardia terpenica</name>
    <dbReference type="NCBI Taxonomy" id="455432"/>
    <lineage>
        <taxon>Bacteria</taxon>
        <taxon>Bacillati</taxon>
        <taxon>Actinomycetota</taxon>
        <taxon>Actinomycetes</taxon>
        <taxon>Mycobacteriales</taxon>
        <taxon>Nocardiaceae</taxon>
        <taxon>Nocardia</taxon>
    </lineage>
</organism>
<keyword evidence="1" id="KW-1133">Transmembrane helix</keyword>
<evidence type="ECO:0000256" key="1">
    <source>
        <dbReference type="SAM" id="Phobius"/>
    </source>
</evidence>
<proteinExistence type="predicted"/>